<evidence type="ECO:0000313" key="2">
    <source>
        <dbReference type="Proteomes" id="UP000233293"/>
    </source>
</evidence>
<sequence length="94" mass="9329">AAGGRGESLAIRGGWGSGLADGGTTGITAGCGGDSRGAAGGRLSAMILAITGWWTTSTTCRANPFNSPYAMRACNKTTAAMPPNLQDATCRCCA</sequence>
<name>A0A2N3PLV0_9PROT</name>
<keyword evidence="2" id="KW-1185">Reference proteome</keyword>
<organism evidence="1 2">
    <name type="scientific">Telmatospirillum siberiense</name>
    <dbReference type="NCBI Taxonomy" id="382514"/>
    <lineage>
        <taxon>Bacteria</taxon>
        <taxon>Pseudomonadati</taxon>
        <taxon>Pseudomonadota</taxon>
        <taxon>Alphaproteobacteria</taxon>
        <taxon>Rhodospirillales</taxon>
        <taxon>Rhodospirillaceae</taxon>
        <taxon>Telmatospirillum</taxon>
    </lineage>
</organism>
<accession>A0A2N3PLV0</accession>
<feature type="non-terminal residue" evidence="1">
    <location>
        <position position="1"/>
    </location>
</feature>
<proteinExistence type="predicted"/>
<dbReference type="AlphaFoldDB" id="A0A2N3PLV0"/>
<dbReference type="Proteomes" id="UP000233293">
    <property type="component" value="Unassembled WGS sequence"/>
</dbReference>
<dbReference type="EMBL" id="PIUM01000064">
    <property type="protein sequence ID" value="PKU21375.1"/>
    <property type="molecule type" value="Genomic_DNA"/>
</dbReference>
<gene>
    <name evidence="1" type="ORF">CWS72_27015</name>
</gene>
<reference evidence="2" key="1">
    <citation type="submission" date="2017-12" db="EMBL/GenBank/DDBJ databases">
        <title>Draft genome sequence of Telmatospirillum siberiense 26-4b1T, an acidotolerant peatland alphaproteobacterium potentially involved in sulfur cycling.</title>
        <authorList>
            <person name="Hausmann B."/>
            <person name="Pjevac P."/>
            <person name="Schreck K."/>
            <person name="Herbold C.W."/>
            <person name="Daims H."/>
            <person name="Wagner M."/>
            <person name="Pester M."/>
            <person name="Loy A."/>
        </authorList>
    </citation>
    <scope>NUCLEOTIDE SEQUENCE [LARGE SCALE GENOMIC DNA]</scope>
    <source>
        <strain evidence="2">26-4b1</strain>
    </source>
</reference>
<protein>
    <submittedName>
        <fullName evidence="1">Uncharacterized protein</fullName>
    </submittedName>
</protein>
<evidence type="ECO:0000313" key="1">
    <source>
        <dbReference type="EMBL" id="PKU21375.1"/>
    </source>
</evidence>
<comment type="caution">
    <text evidence="1">The sequence shown here is derived from an EMBL/GenBank/DDBJ whole genome shotgun (WGS) entry which is preliminary data.</text>
</comment>